<keyword evidence="3" id="KW-1185">Reference proteome</keyword>
<gene>
    <name evidence="2" type="ORF">QBC46DRAFT_401401</name>
</gene>
<feature type="region of interest" description="Disordered" evidence="1">
    <location>
        <begin position="215"/>
        <end position="237"/>
    </location>
</feature>
<dbReference type="PANTHER" id="PTHR13379:SF0">
    <property type="entry name" value="UPF0415 PROTEIN C7ORF25"/>
    <property type="match status" value="1"/>
</dbReference>
<protein>
    <recommendedName>
        <fullName evidence="4">DUF1308 domain-containing protein</fullName>
    </recommendedName>
</protein>
<dbReference type="Proteomes" id="UP001303473">
    <property type="component" value="Unassembled WGS sequence"/>
</dbReference>
<evidence type="ECO:0008006" key="4">
    <source>
        <dbReference type="Google" id="ProtNLM"/>
    </source>
</evidence>
<feature type="compositionally biased region" description="Acidic residues" evidence="1">
    <location>
        <begin position="659"/>
        <end position="668"/>
    </location>
</feature>
<proteinExistence type="predicted"/>
<accession>A0AAN6RXQ1</accession>
<dbReference type="PANTHER" id="PTHR13379">
    <property type="entry name" value="UNCHARACTERIZED DUF1308"/>
    <property type="match status" value="1"/>
</dbReference>
<comment type="caution">
    <text evidence="2">The sequence shown here is derived from an EMBL/GenBank/DDBJ whole genome shotgun (WGS) entry which is preliminary data.</text>
</comment>
<feature type="compositionally biased region" description="Basic and acidic residues" evidence="1">
    <location>
        <begin position="95"/>
        <end position="106"/>
    </location>
</feature>
<reference evidence="3" key="1">
    <citation type="journal article" date="2023" name="Mol. Phylogenet. Evol.">
        <title>Genome-scale phylogeny and comparative genomics of the fungal order Sordariales.</title>
        <authorList>
            <person name="Hensen N."/>
            <person name="Bonometti L."/>
            <person name="Westerberg I."/>
            <person name="Brannstrom I.O."/>
            <person name="Guillou S."/>
            <person name="Cros-Aarteil S."/>
            <person name="Calhoun S."/>
            <person name="Haridas S."/>
            <person name="Kuo A."/>
            <person name="Mondo S."/>
            <person name="Pangilinan J."/>
            <person name="Riley R."/>
            <person name="LaButti K."/>
            <person name="Andreopoulos B."/>
            <person name="Lipzen A."/>
            <person name="Chen C."/>
            <person name="Yan M."/>
            <person name="Daum C."/>
            <person name="Ng V."/>
            <person name="Clum A."/>
            <person name="Steindorff A."/>
            <person name="Ohm R.A."/>
            <person name="Martin F."/>
            <person name="Silar P."/>
            <person name="Natvig D.O."/>
            <person name="Lalanne C."/>
            <person name="Gautier V."/>
            <person name="Ament-Velasquez S.L."/>
            <person name="Kruys A."/>
            <person name="Hutchinson M.I."/>
            <person name="Powell A.J."/>
            <person name="Barry K."/>
            <person name="Miller A.N."/>
            <person name="Grigoriev I.V."/>
            <person name="Debuchy R."/>
            <person name="Gladieux P."/>
            <person name="Hiltunen Thoren M."/>
            <person name="Johannesson H."/>
        </authorList>
    </citation>
    <scope>NUCLEOTIDE SEQUENCE [LARGE SCALE GENOMIC DNA]</scope>
    <source>
        <strain evidence="3">CBS 340.73</strain>
    </source>
</reference>
<feature type="region of interest" description="Disordered" evidence="1">
    <location>
        <begin position="630"/>
        <end position="668"/>
    </location>
</feature>
<name>A0AAN6RXQ1_9PEZI</name>
<dbReference type="EMBL" id="MU854084">
    <property type="protein sequence ID" value="KAK3933722.1"/>
    <property type="molecule type" value="Genomic_DNA"/>
</dbReference>
<sequence>MFPSTEASIRTHIGKNIPDTAQSNHPSGLPRNEVQSDDSCLINGLTLEECIGKLINQWKGCIEELQQLQRAAGVMPVRGLNNLLRVQEKALERVIQKHQQQTKEADASSSSSSALGSLPTKAISPAQYFGMKSCCWDDRWSIVKKCRGLVYINKDFPRSPRLPVPPGSGWLAYKDQPFQEKPIAVDAVVDGGATWLKFIAISPKTLEYQIVTEGWESEDDEGDQGSQADNEDRDSGLGNTEFADMIHKIILAARWNHCRYLHLALPGLREGESESIDRMLNYIRRMGLAQRAGKLPGHGDVSITVSCANSALLTDPGPPSLEIAISNLVSDRNVQLVGSDCKTITSTANLDPSALVALVSDLHHGPVPLQPPEQQQIIAKSYQEHETTESNELEAREDILANVLYPALRSRELVCTRFAARYFRQVVDAIATHSEEVRAALILSSDKSAEEIRRELQKWSAVPLPEDLRLPVRIVDDVEMDNVQTLVQEGTLPSMALGVARDLSRLNRSVYFYGWANRITTITGHRGIERQIHLSLATHWAPDSGDETPPDMWHRHIGGYLAHRDKPKDWRGMLPDAAGKVPDELIRWTKPWTTWGRGISTYGLPDTKTWDGVGHADCQSYGRRLNMREERAQQPTAAAAAKEPGNNGDHQLDLTGLTLDDEQQYEQT</sequence>
<feature type="region of interest" description="Disordered" evidence="1">
    <location>
        <begin position="1"/>
        <end position="34"/>
    </location>
</feature>
<dbReference type="AlphaFoldDB" id="A0AAN6RXQ1"/>
<evidence type="ECO:0000313" key="2">
    <source>
        <dbReference type="EMBL" id="KAK3933722.1"/>
    </source>
</evidence>
<feature type="region of interest" description="Disordered" evidence="1">
    <location>
        <begin position="95"/>
        <end position="116"/>
    </location>
</feature>
<evidence type="ECO:0000256" key="1">
    <source>
        <dbReference type="SAM" id="MobiDB-lite"/>
    </source>
</evidence>
<organism evidence="2 3">
    <name type="scientific">Diplogelasinospora grovesii</name>
    <dbReference type="NCBI Taxonomy" id="303347"/>
    <lineage>
        <taxon>Eukaryota</taxon>
        <taxon>Fungi</taxon>
        <taxon>Dikarya</taxon>
        <taxon>Ascomycota</taxon>
        <taxon>Pezizomycotina</taxon>
        <taxon>Sordariomycetes</taxon>
        <taxon>Sordariomycetidae</taxon>
        <taxon>Sordariales</taxon>
        <taxon>Diplogelasinosporaceae</taxon>
        <taxon>Diplogelasinospora</taxon>
    </lineage>
</organism>
<evidence type="ECO:0000313" key="3">
    <source>
        <dbReference type="Proteomes" id="UP001303473"/>
    </source>
</evidence>